<proteinExistence type="predicted"/>
<evidence type="ECO:0000313" key="3">
    <source>
        <dbReference type="Proteomes" id="UP000243498"/>
    </source>
</evidence>
<dbReference type="OrthoDB" id="4940182at2759"/>
<reference evidence="2 3" key="1">
    <citation type="journal article" date="2016" name="Genome Biol. Evol.">
        <title>Divergent and convergent evolution of fungal pathogenicity.</title>
        <authorList>
            <person name="Shang Y."/>
            <person name="Xiao G."/>
            <person name="Zheng P."/>
            <person name="Cen K."/>
            <person name="Zhan S."/>
            <person name="Wang C."/>
        </authorList>
    </citation>
    <scope>NUCLEOTIDE SEQUENCE [LARGE SCALE GENOMIC DNA]</scope>
    <source>
        <strain evidence="2 3">RCEF 4871</strain>
    </source>
</reference>
<dbReference type="AlphaFoldDB" id="A0A167ER30"/>
<feature type="compositionally biased region" description="Basic and acidic residues" evidence="1">
    <location>
        <begin position="60"/>
        <end position="71"/>
    </location>
</feature>
<feature type="region of interest" description="Disordered" evidence="1">
    <location>
        <begin position="1"/>
        <end position="71"/>
    </location>
</feature>
<sequence length="71" mass="8082">MMTWWKRRRKHTRRAKEAQSRRRADESGPAKDDVPGTQSEADLAPGQMTPGQQSTLSAVPERRASPWDPTH</sequence>
<name>A0A167ER30_METRR</name>
<protein>
    <submittedName>
        <fullName evidence="2">Uncharacterized protein</fullName>
    </submittedName>
</protein>
<comment type="caution">
    <text evidence="2">The sequence shown here is derived from an EMBL/GenBank/DDBJ whole genome shotgun (WGS) entry which is preliminary data.</text>
</comment>
<feature type="compositionally biased region" description="Basic residues" evidence="1">
    <location>
        <begin position="1"/>
        <end position="14"/>
    </location>
</feature>
<gene>
    <name evidence="2" type="ORF">NOR_04024</name>
</gene>
<dbReference type="EMBL" id="AZHC01000010">
    <property type="protein sequence ID" value="OAA44296.1"/>
    <property type="molecule type" value="Genomic_DNA"/>
</dbReference>
<dbReference type="Proteomes" id="UP000243498">
    <property type="component" value="Unassembled WGS sequence"/>
</dbReference>
<feature type="compositionally biased region" description="Basic and acidic residues" evidence="1">
    <location>
        <begin position="15"/>
        <end position="34"/>
    </location>
</feature>
<evidence type="ECO:0000313" key="2">
    <source>
        <dbReference type="EMBL" id="OAA44296.1"/>
    </source>
</evidence>
<accession>A0A167ER30</accession>
<keyword evidence="3" id="KW-1185">Reference proteome</keyword>
<organism evidence="2 3">
    <name type="scientific">Metarhizium rileyi (strain RCEF 4871)</name>
    <name type="common">Nomuraea rileyi</name>
    <dbReference type="NCBI Taxonomy" id="1649241"/>
    <lineage>
        <taxon>Eukaryota</taxon>
        <taxon>Fungi</taxon>
        <taxon>Dikarya</taxon>
        <taxon>Ascomycota</taxon>
        <taxon>Pezizomycotina</taxon>
        <taxon>Sordariomycetes</taxon>
        <taxon>Hypocreomycetidae</taxon>
        <taxon>Hypocreales</taxon>
        <taxon>Clavicipitaceae</taxon>
        <taxon>Metarhizium</taxon>
    </lineage>
</organism>
<evidence type="ECO:0000256" key="1">
    <source>
        <dbReference type="SAM" id="MobiDB-lite"/>
    </source>
</evidence>